<dbReference type="InterPro" id="IPR036186">
    <property type="entry name" value="Serpin_sf"/>
</dbReference>
<protein>
    <recommendedName>
        <fullName evidence="7">Serpin domain-containing protein</fullName>
    </recommendedName>
</protein>
<dbReference type="InterPro" id="IPR023796">
    <property type="entry name" value="Serpin_dom"/>
</dbReference>
<evidence type="ECO:0000256" key="5">
    <source>
        <dbReference type="RuleBase" id="RU000411"/>
    </source>
</evidence>
<dbReference type="SUPFAM" id="SSF56574">
    <property type="entry name" value="Serpins"/>
    <property type="match status" value="1"/>
</dbReference>
<dbReference type="InterPro" id="IPR000215">
    <property type="entry name" value="Serpin_fam"/>
</dbReference>
<sequence length="428" mass="47166">MSAARRFNGLPFQSLTVLLLASVPSILPQSFGDTASQISNQLNSQHSMADTVDTQFVGQSNEFAIKLYKQVSAQNAGENVVISPFSISACLSLAAMGAGGLTAEELFTGLHYGATAAGAKSTVADNYRRLMARLDTDRTVNVANKIYVQQGFSVKGAFNTIATDSFRSEAETVDFAQNTAAAKTINGWVESKTNNKIKDLISPDSLDDSSRMVLVNAVHFKGTWTYQFDPTLTRPFPFWTSETESRDVPMMNIKKHFAYNNFEEDGFSALELTYGGSDMTMLLLLPNERTGLAALEEKLPSLNLAELTTKMHKQEVEVFLPKFKIDFSRDLNEDLKALGMSRMFSDAAEFPDLLEGNEPLKVSKVVHKAFIEVNEEGTEAAAATGMVMMAYCMIISEPIIFNADHPFIYVLMSREKNVFFIGRAAKFS</sequence>
<dbReference type="AlphaFoldDB" id="A0AAG5D406"/>
<dbReference type="PANTHER" id="PTHR11461:SF211">
    <property type="entry name" value="GH10112P-RELATED"/>
    <property type="match status" value="1"/>
</dbReference>
<comment type="similarity">
    <text evidence="1 5">Belongs to the serpin family.</text>
</comment>
<evidence type="ECO:0000256" key="2">
    <source>
        <dbReference type="ARBA" id="ARBA00022690"/>
    </source>
</evidence>
<name>A0AAG5D406_ANOAO</name>
<dbReference type="Gene3D" id="2.30.39.10">
    <property type="entry name" value="Alpha-1-antitrypsin, domain 1"/>
    <property type="match status" value="1"/>
</dbReference>
<evidence type="ECO:0000256" key="4">
    <source>
        <dbReference type="ARBA" id="ARBA00022900"/>
    </source>
</evidence>
<feature type="signal peptide" evidence="6">
    <location>
        <begin position="1"/>
        <end position="28"/>
    </location>
</feature>
<evidence type="ECO:0000256" key="6">
    <source>
        <dbReference type="SAM" id="SignalP"/>
    </source>
</evidence>
<accession>A0AAG5D406</accession>
<dbReference type="GO" id="GO:0005615">
    <property type="term" value="C:extracellular space"/>
    <property type="evidence" value="ECO:0007669"/>
    <property type="project" value="InterPro"/>
</dbReference>
<proteinExistence type="inferred from homology"/>
<dbReference type="InterPro" id="IPR042178">
    <property type="entry name" value="Serpin_sf_1"/>
</dbReference>
<dbReference type="Pfam" id="PF00079">
    <property type="entry name" value="Serpin"/>
    <property type="match status" value="1"/>
</dbReference>
<evidence type="ECO:0000313" key="9">
    <source>
        <dbReference type="Proteomes" id="UP000075880"/>
    </source>
</evidence>
<keyword evidence="9" id="KW-1185">Reference proteome</keyword>
<reference evidence="8" key="1">
    <citation type="submission" date="2024-04" db="UniProtKB">
        <authorList>
            <consortium name="EnsemblMetazoa"/>
        </authorList>
    </citation>
    <scope>IDENTIFICATION</scope>
    <source>
        <strain evidence="8">EBRO</strain>
    </source>
</reference>
<keyword evidence="3 6" id="KW-0732">Signal</keyword>
<evidence type="ECO:0000313" key="8">
    <source>
        <dbReference type="EnsemblMetazoa" id="ENSAATROPP005605"/>
    </source>
</evidence>
<dbReference type="CDD" id="cd19601">
    <property type="entry name" value="serpin42Da-like"/>
    <property type="match status" value="1"/>
</dbReference>
<dbReference type="PANTHER" id="PTHR11461">
    <property type="entry name" value="SERINE PROTEASE INHIBITOR, SERPIN"/>
    <property type="match status" value="1"/>
</dbReference>
<evidence type="ECO:0000256" key="3">
    <source>
        <dbReference type="ARBA" id="ARBA00022729"/>
    </source>
</evidence>
<organism evidence="8 9">
    <name type="scientific">Anopheles atroparvus</name>
    <name type="common">European mosquito</name>
    <dbReference type="NCBI Taxonomy" id="41427"/>
    <lineage>
        <taxon>Eukaryota</taxon>
        <taxon>Metazoa</taxon>
        <taxon>Ecdysozoa</taxon>
        <taxon>Arthropoda</taxon>
        <taxon>Hexapoda</taxon>
        <taxon>Insecta</taxon>
        <taxon>Pterygota</taxon>
        <taxon>Neoptera</taxon>
        <taxon>Endopterygota</taxon>
        <taxon>Diptera</taxon>
        <taxon>Nematocera</taxon>
        <taxon>Culicoidea</taxon>
        <taxon>Culicidae</taxon>
        <taxon>Anophelinae</taxon>
        <taxon>Anopheles</taxon>
    </lineage>
</organism>
<feature type="chain" id="PRO_5042500881" description="Serpin domain-containing protein" evidence="6">
    <location>
        <begin position="29"/>
        <end position="428"/>
    </location>
</feature>
<dbReference type="InterPro" id="IPR042185">
    <property type="entry name" value="Serpin_sf_2"/>
</dbReference>
<dbReference type="EnsemblMetazoa" id="ENSAATROPT006156">
    <property type="protein sequence ID" value="ENSAATROPP005605"/>
    <property type="gene ID" value="ENSAATROPG004984"/>
</dbReference>
<dbReference type="FunFam" id="3.30.497.10:FF:000006">
    <property type="entry name" value="Plasminogen activator inhibitor 1"/>
    <property type="match status" value="1"/>
</dbReference>
<dbReference type="Proteomes" id="UP000075880">
    <property type="component" value="Unassembled WGS sequence"/>
</dbReference>
<dbReference type="SMART" id="SM00093">
    <property type="entry name" value="SERPIN"/>
    <property type="match status" value="1"/>
</dbReference>
<keyword evidence="4" id="KW-0722">Serine protease inhibitor</keyword>
<evidence type="ECO:0000259" key="7">
    <source>
        <dbReference type="SMART" id="SM00093"/>
    </source>
</evidence>
<dbReference type="Gene3D" id="3.30.497.10">
    <property type="entry name" value="Antithrombin, subunit I, domain 2"/>
    <property type="match status" value="1"/>
</dbReference>
<feature type="domain" description="Serpin" evidence="7">
    <location>
        <begin position="65"/>
        <end position="427"/>
    </location>
</feature>
<dbReference type="GO" id="GO:0004867">
    <property type="term" value="F:serine-type endopeptidase inhibitor activity"/>
    <property type="evidence" value="ECO:0007669"/>
    <property type="project" value="UniProtKB-KW"/>
</dbReference>
<dbReference type="InterPro" id="IPR023795">
    <property type="entry name" value="Serpin_CS"/>
</dbReference>
<dbReference type="PROSITE" id="PS00284">
    <property type="entry name" value="SERPIN"/>
    <property type="match status" value="1"/>
</dbReference>
<evidence type="ECO:0000256" key="1">
    <source>
        <dbReference type="ARBA" id="ARBA00009500"/>
    </source>
</evidence>
<keyword evidence="2" id="KW-0646">Protease inhibitor</keyword>